<accession>A0A2B9Q6N8</accession>
<dbReference type="Proteomes" id="UP000223777">
    <property type="component" value="Unassembled WGS sequence"/>
</dbReference>
<dbReference type="RefSeq" id="WP_098764163.1">
    <property type="nucleotide sequence ID" value="NZ_NUIL01000012.1"/>
</dbReference>
<proteinExistence type="predicted"/>
<comment type="caution">
    <text evidence="2">The sequence shown here is derived from an EMBL/GenBank/DDBJ whole genome shotgun (WGS) entry which is preliminary data.</text>
</comment>
<dbReference type="EMBL" id="NUIL01000012">
    <property type="protein sequence ID" value="PGO30121.1"/>
    <property type="molecule type" value="Genomic_DNA"/>
</dbReference>
<evidence type="ECO:0000313" key="3">
    <source>
        <dbReference type="Proteomes" id="UP000223777"/>
    </source>
</evidence>
<gene>
    <name evidence="2" type="ORF">CN984_10765</name>
</gene>
<reference evidence="2 3" key="1">
    <citation type="submission" date="2017-09" db="EMBL/GenBank/DDBJ databases">
        <title>Large-scale bioinformatics analysis of Bacillus genomes uncovers conserved roles of natural products in bacterial physiology.</title>
        <authorList>
            <consortium name="Agbiome Team Llc"/>
            <person name="Bleich R.M."/>
            <person name="Grubbs K.J."/>
            <person name="Santa Maria K.C."/>
            <person name="Allen S.E."/>
            <person name="Farag S."/>
            <person name="Shank E.A."/>
            <person name="Bowers A."/>
        </authorList>
    </citation>
    <scope>NUCLEOTIDE SEQUENCE [LARGE SCALE GENOMIC DNA]</scope>
    <source>
        <strain evidence="2 3">AFS050027</strain>
    </source>
</reference>
<feature type="region of interest" description="Disordered" evidence="1">
    <location>
        <begin position="1"/>
        <end position="75"/>
    </location>
</feature>
<dbReference type="AlphaFoldDB" id="A0A2B9Q6N8"/>
<feature type="compositionally biased region" description="Basic and acidic residues" evidence="1">
    <location>
        <begin position="1"/>
        <end position="15"/>
    </location>
</feature>
<protein>
    <submittedName>
        <fullName evidence="2">Uncharacterized protein</fullName>
    </submittedName>
</protein>
<name>A0A2B9Q6N8_BACCE</name>
<organism evidence="2 3">
    <name type="scientific">Bacillus cereus</name>
    <dbReference type="NCBI Taxonomy" id="1396"/>
    <lineage>
        <taxon>Bacteria</taxon>
        <taxon>Bacillati</taxon>
        <taxon>Bacillota</taxon>
        <taxon>Bacilli</taxon>
        <taxon>Bacillales</taxon>
        <taxon>Bacillaceae</taxon>
        <taxon>Bacillus</taxon>
        <taxon>Bacillus cereus group</taxon>
    </lineage>
</organism>
<evidence type="ECO:0000313" key="2">
    <source>
        <dbReference type="EMBL" id="PGO30121.1"/>
    </source>
</evidence>
<feature type="compositionally biased region" description="Basic and acidic residues" evidence="1">
    <location>
        <begin position="44"/>
        <end position="54"/>
    </location>
</feature>
<sequence length="75" mass="8490">MSKFKKELHNTDKKNLLNKQLDYVSSDALNTPSKAQEQMQEASQEAHDSNKKDSTQALHGEGLPISDVYRTTNKQ</sequence>
<evidence type="ECO:0000256" key="1">
    <source>
        <dbReference type="SAM" id="MobiDB-lite"/>
    </source>
</evidence>